<organism evidence="3 4">
    <name type="scientific">Achromobacter seleniivolatilans</name>
    <dbReference type="NCBI Taxonomy" id="3047478"/>
    <lineage>
        <taxon>Bacteria</taxon>
        <taxon>Pseudomonadati</taxon>
        <taxon>Pseudomonadota</taxon>
        <taxon>Betaproteobacteria</taxon>
        <taxon>Burkholderiales</taxon>
        <taxon>Alcaligenaceae</taxon>
        <taxon>Achromobacter</taxon>
    </lineage>
</organism>
<keyword evidence="4" id="KW-1185">Reference proteome</keyword>
<reference evidence="3 4" key="1">
    <citation type="submission" date="2023-08" db="EMBL/GenBank/DDBJ databases">
        <title>Achromobacter seleniivolatilans sp. nov., isolated from seleniferous soil.</title>
        <authorList>
            <person name="Zhang S."/>
            <person name="Li K."/>
            <person name="Peng J."/>
            <person name="Zhao Q."/>
            <person name="Wang H."/>
            <person name="Guo Y."/>
        </authorList>
    </citation>
    <scope>NUCLEOTIDE SEQUENCE [LARGE SCALE GENOMIC DNA]</scope>
    <source>
        <strain evidence="3 4">R39</strain>
    </source>
</reference>
<feature type="domain" description="Bacteriophage tail tape measure C-terminal" evidence="2">
    <location>
        <begin position="757"/>
        <end position="831"/>
    </location>
</feature>
<proteinExistence type="predicted"/>
<evidence type="ECO:0000259" key="1">
    <source>
        <dbReference type="Pfam" id="PF06791"/>
    </source>
</evidence>
<dbReference type="EMBL" id="CP132976">
    <property type="protein sequence ID" value="WMD23034.1"/>
    <property type="molecule type" value="Genomic_DNA"/>
</dbReference>
<accession>A0ABY9M7P4</accession>
<dbReference type="Pfam" id="PF06791">
    <property type="entry name" value="TMP_2"/>
    <property type="match status" value="1"/>
</dbReference>
<feature type="domain" description="Bacteriophage tail tape measure N-terminal" evidence="1">
    <location>
        <begin position="54"/>
        <end position="187"/>
    </location>
</feature>
<evidence type="ECO:0000313" key="4">
    <source>
        <dbReference type="Proteomes" id="UP001234798"/>
    </source>
</evidence>
<sequence>MSTAGSIVVDLLARTGSFETDMDRAARTTRRAGREMEQSAEQAGSSWTRASALMGAAFAGISVGTALTAFVQNTINAQNEQAQLVAVLESTGRAATMSADSLNAMADAIESTSTVSAGEVTEAQTALLAFTGVAGQEFPRAMQAAADMAARTGMTIRASAETIGRALDIPSQGLAALSRQGFRFTEEQKAMVEQLELSGRTAEAQGVVLRALEESYGGAAAAARDTLGGALIGLRNTVSALLTDESGSLSGLRSVIEAVNDALGSDAARDGLNALTMGAGALAVVLGTRLTAAALSSAGAFASANIEAARYQATLARMAGVSAPAAAGLAGIGAVARASSAALALVGGPVGAVTLALVGAGYAWSQYGRDARDSASAGAREVADTKRSVDELVTSFKELNNLQRQQVISIKTDDLNAALKESQAAVFELGNAFKPALTEGTRAAAQYRADFTAEMKAVASNTSLSSEQMADSLAALVESYISSGRASESSRGRLIELAQKAIETSGSVAGLRQEIEALTGAQAAAASGVAPVINELDKYRAAYDKFLKEFATPGERLKGAEKEWRDALGPLFDNDAQKRLNDRFLPKGGAEQASELASLIKRLEEQRATLGMTSDAQERYRIEQAKGTDAHRSRALALFEEIHAWKEAEEATKKAAESARFFDAIQREIDLYQRERDIDVAGVGLPDQQREQMEQEVAIRREYAERRRKLEEDQQLESTRLATSAYEARIEALRVGEERQVEILQDSAARKREAESSWQLGMERGLGNYADSAKNVASSMEGAVTNAFSGMDDALSGFVRSGKLNFGDLADSIISDMARIAIQQSITGPLAGALGSALGSWMGGGGSTVSGANMPGIGGTAGGLLNGIQFSAGGYTGDGGRFEPAGVVHRGEGVLNQDEIRALGGASGFNALRRSIRTGHAAGGMAGSPALPPPVARSQTGGDLRVEIINNGTPQQATGANRSFDLNGEVISIFVNDLQRNGRSAQAVRGVMGGG</sequence>
<dbReference type="RefSeq" id="WP_306948626.1">
    <property type="nucleotide sequence ID" value="NZ_CP132976.1"/>
</dbReference>
<dbReference type="InterPro" id="IPR006431">
    <property type="entry name" value="Phage_tape_meas_C"/>
</dbReference>
<protein>
    <submittedName>
        <fullName evidence="3">Phage tail tape measure protein</fullName>
    </submittedName>
</protein>
<gene>
    <name evidence="3" type="ORF">RAS12_11870</name>
</gene>
<evidence type="ECO:0000313" key="3">
    <source>
        <dbReference type="EMBL" id="WMD23034.1"/>
    </source>
</evidence>
<dbReference type="NCBIfam" id="TIGR01541">
    <property type="entry name" value="tape_meas_lam_C"/>
    <property type="match status" value="1"/>
</dbReference>
<dbReference type="Pfam" id="PF09718">
    <property type="entry name" value="Tape_meas_lam_C"/>
    <property type="match status" value="1"/>
</dbReference>
<dbReference type="Proteomes" id="UP001234798">
    <property type="component" value="Chromosome"/>
</dbReference>
<name>A0ABY9M7P4_9BURK</name>
<evidence type="ECO:0000259" key="2">
    <source>
        <dbReference type="Pfam" id="PF09718"/>
    </source>
</evidence>
<dbReference type="InterPro" id="IPR009628">
    <property type="entry name" value="Phage_tape_measure_N"/>
</dbReference>